<dbReference type="Proteomes" id="UP000006073">
    <property type="component" value="Unassembled WGS sequence"/>
</dbReference>
<gene>
    <name evidence="1" type="ORF">A33Q_3901</name>
</gene>
<accession>S2D6X2</accession>
<reference evidence="1 2" key="1">
    <citation type="journal article" date="2013" name="Genome Announc.">
        <title>Draft Genome Sequence of Indibacter alkaliphilus Strain LW1T, Isolated from Lonar Lake, a Haloalkaline Lake in the Buldana District of Maharashtra, India.</title>
        <authorList>
            <person name="Singh A."/>
            <person name="Kumar Jangir P."/>
            <person name="Sharma R."/>
            <person name="Singh A."/>
            <person name="Kumar Pinnaka A."/>
            <person name="Shivaji S."/>
        </authorList>
    </citation>
    <scope>NUCLEOTIDE SEQUENCE [LARGE SCALE GENOMIC DNA]</scope>
    <source>
        <strain evidence="2">CCUG 57479 / KCTC 22604 / LW1</strain>
    </source>
</reference>
<evidence type="ECO:0000313" key="1">
    <source>
        <dbReference type="EMBL" id="EOZ92810.1"/>
    </source>
</evidence>
<dbReference type="AlphaFoldDB" id="S2D6X2"/>
<protein>
    <submittedName>
        <fullName evidence="1">Uncharacterized protein</fullName>
    </submittedName>
</protein>
<evidence type="ECO:0000313" key="2">
    <source>
        <dbReference type="Proteomes" id="UP000006073"/>
    </source>
</evidence>
<dbReference type="EMBL" id="ALWO02000049">
    <property type="protein sequence ID" value="EOZ92810.1"/>
    <property type="molecule type" value="Genomic_DNA"/>
</dbReference>
<sequence>MIGFCAFACCEKDNLGKIAKAKRITKISSCLGKGFDSMNKLILISNFYNYVMELQLPYLF</sequence>
<comment type="caution">
    <text evidence="1">The sequence shown here is derived from an EMBL/GenBank/DDBJ whole genome shotgun (WGS) entry which is preliminary data.</text>
</comment>
<keyword evidence="2" id="KW-1185">Reference proteome</keyword>
<organism evidence="1 2">
    <name type="scientific">Indibacter alkaliphilus (strain CCUG 57479 / KCTC 22604 / LW1)</name>
    <dbReference type="NCBI Taxonomy" id="1189612"/>
    <lineage>
        <taxon>Bacteria</taxon>
        <taxon>Pseudomonadati</taxon>
        <taxon>Bacteroidota</taxon>
        <taxon>Cytophagia</taxon>
        <taxon>Cytophagales</taxon>
        <taxon>Cyclobacteriaceae</taxon>
    </lineage>
</organism>
<proteinExistence type="predicted"/>
<name>S2D6X2_INDAL</name>